<evidence type="ECO:0000313" key="2">
    <source>
        <dbReference type="EMBL" id="AZI42381.1"/>
    </source>
</evidence>
<dbReference type="GO" id="GO:0016747">
    <property type="term" value="F:acyltransferase activity, transferring groups other than amino-acyl groups"/>
    <property type="evidence" value="ECO:0007669"/>
    <property type="project" value="InterPro"/>
</dbReference>
<organism evidence="2 3">
    <name type="scientific">Deinococcus psychrotolerans</name>
    <dbReference type="NCBI Taxonomy" id="2489213"/>
    <lineage>
        <taxon>Bacteria</taxon>
        <taxon>Thermotogati</taxon>
        <taxon>Deinococcota</taxon>
        <taxon>Deinococci</taxon>
        <taxon>Deinococcales</taxon>
        <taxon>Deinococcaceae</taxon>
        <taxon>Deinococcus</taxon>
    </lineage>
</organism>
<dbReference type="RefSeq" id="WP_124868865.1">
    <property type="nucleotide sequence ID" value="NZ_CP034183.1"/>
</dbReference>
<dbReference type="PANTHER" id="PTHR43792">
    <property type="entry name" value="GNAT FAMILY, PUTATIVE (AFU_ORTHOLOGUE AFUA_3G00765)-RELATED-RELATED"/>
    <property type="match status" value="1"/>
</dbReference>
<keyword evidence="2" id="KW-0808">Transferase</keyword>
<feature type="domain" description="N-acetyltransferase" evidence="1">
    <location>
        <begin position="13"/>
        <end position="180"/>
    </location>
</feature>
<dbReference type="Pfam" id="PF13302">
    <property type="entry name" value="Acetyltransf_3"/>
    <property type="match status" value="1"/>
</dbReference>
<dbReference type="KEGG" id="dph:EHF33_06130"/>
<dbReference type="PANTHER" id="PTHR43792:SF1">
    <property type="entry name" value="N-ACETYLTRANSFERASE DOMAIN-CONTAINING PROTEIN"/>
    <property type="match status" value="1"/>
</dbReference>
<evidence type="ECO:0000259" key="1">
    <source>
        <dbReference type="PROSITE" id="PS51186"/>
    </source>
</evidence>
<accession>A0A3G8YLB1</accession>
<dbReference type="Gene3D" id="3.40.630.30">
    <property type="match status" value="1"/>
</dbReference>
<keyword evidence="3" id="KW-1185">Reference proteome</keyword>
<dbReference type="InterPro" id="IPR051531">
    <property type="entry name" value="N-acetyltransferase"/>
</dbReference>
<evidence type="ECO:0000313" key="3">
    <source>
        <dbReference type="Proteomes" id="UP000276417"/>
    </source>
</evidence>
<proteinExistence type="predicted"/>
<protein>
    <submittedName>
        <fullName evidence="2">N-acetyltransferase</fullName>
    </submittedName>
</protein>
<sequence>MSLTLPTLHTARLTVRPLNLADVPAFTAYHNDPEVALYQSWDMPYPLARAEALAREIQVLTSEWATLTLEGEGGVVLGNLSVRRTSHRTAEVGFTLARAEWGRGYAHEGLTALLGWLFEDKSAGGADLHRVHASLDPRNARSAALLTRANFRFEGCSLAAYWHRQSWTDDAHYAMLQSEWHTQQEHPDHD</sequence>
<dbReference type="PROSITE" id="PS51186">
    <property type="entry name" value="GNAT"/>
    <property type="match status" value="1"/>
</dbReference>
<dbReference type="InterPro" id="IPR016181">
    <property type="entry name" value="Acyl_CoA_acyltransferase"/>
</dbReference>
<dbReference type="SUPFAM" id="SSF55729">
    <property type="entry name" value="Acyl-CoA N-acyltransferases (Nat)"/>
    <property type="match status" value="1"/>
</dbReference>
<name>A0A3G8YLB1_9DEIO</name>
<dbReference type="EMBL" id="CP034183">
    <property type="protein sequence ID" value="AZI42381.1"/>
    <property type="molecule type" value="Genomic_DNA"/>
</dbReference>
<dbReference type="AlphaFoldDB" id="A0A3G8YLB1"/>
<gene>
    <name evidence="2" type="ORF">EHF33_06130</name>
</gene>
<reference evidence="2 3" key="1">
    <citation type="submission" date="2018-11" db="EMBL/GenBank/DDBJ databases">
        <title>Deinococcus shelandsis sp. nov., isolated from South Shetland Islands soil of Antarctica.</title>
        <authorList>
            <person name="Tian J."/>
        </authorList>
    </citation>
    <scope>NUCLEOTIDE SEQUENCE [LARGE SCALE GENOMIC DNA]</scope>
    <source>
        <strain evidence="2 3">S14-83T</strain>
    </source>
</reference>
<dbReference type="Proteomes" id="UP000276417">
    <property type="component" value="Chromosome 1"/>
</dbReference>
<dbReference type="InterPro" id="IPR000182">
    <property type="entry name" value="GNAT_dom"/>
</dbReference>
<dbReference type="OrthoDB" id="9785602at2"/>